<evidence type="ECO:0000313" key="2">
    <source>
        <dbReference type="EMBL" id="QPP10531.1"/>
    </source>
</evidence>
<dbReference type="EMBL" id="CP048882">
    <property type="protein sequence ID" value="QPP10531.1"/>
    <property type="molecule type" value="Genomic_DNA"/>
</dbReference>
<dbReference type="KEGG" id="sbat:G4Z16_08655"/>
<keyword evidence="3" id="KW-1185">Reference proteome</keyword>
<organism evidence="2 3">
    <name type="scientific">Streptomyces bathyalis</name>
    <dbReference type="NCBI Taxonomy" id="2710756"/>
    <lineage>
        <taxon>Bacteria</taxon>
        <taxon>Bacillati</taxon>
        <taxon>Actinomycetota</taxon>
        <taxon>Actinomycetes</taxon>
        <taxon>Kitasatosporales</taxon>
        <taxon>Streptomycetaceae</taxon>
        <taxon>Streptomyces</taxon>
    </lineage>
</organism>
<feature type="compositionally biased region" description="Basic and acidic residues" evidence="1">
    <location>
        <begin position="396"/>
        <end position="410"/>
    </location>
</feature>
<dbReference type="Pfam" id="PF01547">
    <property type="entry name" value="SBP_bac_1"/>
    <property type="match status" value="1"/>
</dbReference>
<dbReference type="PANTHER" id="PTHR43649:SF12">
    <property type="entry name" value="DIACETYLCHITOBIOSE BINDING PROTEIN DASA"/>
    <property type="match status" value="1"/>
</dbReference>
<name>A0A7T1TCQ3_9ACTN</name>
<proteinExistence type="predicted"/>
<dbReference type="SUPFAM" id="SSF53850">
    <property type="entry name" value="Periplasmic binding protein-like II"/>
    <property type="match status" value="1"/>
</dbReference>
<dbReference type="PANTHER" id="PTHR43649">
    <property type="entry name" value="ARABINOSE-BINDING PROTEIN-RELATED"/>
    <property type="match status" value="1"/>
</dbReference>
<dbReference type="Gene3D" id="3.40.190.10">
    <property type="entry name" value="Periplasmic binding protein-like II"/>
    <property type="match status" value="2"/>
</dbReference>
<dbReference type="InterPro" id="IPR006059">
    <property type="entry name" value="SBP"/>
</dbReference>
<protein>
    <submittedName>
        <fullName evidence="2">Extracellular solute-binding protein</fullName>
    </submittedName>
</protein>
<accession>A0A7T1TCQ3</accession>
<dbReference type="AlphaFoldDB" id="A0A7T1TCQ3"/>
<dbReference type="InterPro" id="IPR050490">
    <property type="entry name" value="Bact_solute-bd_prot1"/>
</dbReference>
<dbReference type="Proteomes" id="UP000595046">
    <property type="component" value="Chromosome"/>
</dbReference>
<evidence type="ECO:0000313" key="3">
    <source>
        <dbReference type="Proteomes" id="UP000595046"/>
    </source>
</evidence>
<sequence length="410" mass="45949">MVDNPQMLELKKLTAQHFTKRTGIDVHFTTLPENEVRKEVHSDFALRSGRYDVATISNFETRDFARRGWLRPLDSFITKDRSFGQSDIMLPIQLSLSGADGKVYAEPFYGESSFLMYRKDVFRELGLEMPEKPTWSQIAALAERADRPGKGMSGICLRGLPGWGEMAAPLTTVVNTFGGTWFDRDWNARLTDNGFTEAARFYVGLVREHGQENPTKSGYADCLRNMKNGKSAMWYDATAGAGPLEADGSPVKGKIGYAPAPIEETRSSGWLYTWAWGMQKSTEQPRSAWEFMSWASSKEYESLVGREIGWENVPAGKRESTFDRPQYKRAAAAFGDATEKAIREADPRRPGVQKRPTLGIQFVGVPEFTGLGDHVSRELSAAIEGEQSVTAALRKSQREARKVGARYERR</sequence>
<feature type="region of interest" description="Disordered" evidence="1">
    <location>
        <begin position="387"/>
        <end position="410"/>
    </location>
</feature>
<reference evidence="3" key="1">
    <citation type="submission" date="2020-02" db="EMBL/GenBank/DDBJ databases">
        <title>Streptomyces sp. ASO4wet.</title>
        <authorList>
            <person name="Risdian C."/>
            <person name="Landwehr W."/>
            <person name="Schupp P."/>
            <person name="Wink J."/>
        </authorList>
    </citation>
    <scope>NUCLEOTIDE SEQUENCE [LARGE SCALE GENOMIC DNA]</scope>
    <source>
        <strain evidence="3">ASO4wet</strain>
    </source>
</reference>
<gene>
    <name evidence="2" type="ORF">G4Z16_08655</name>
</gene>
<evidence type="ECO:0000256" key="1">
    <source>
        <dbReference type="SAM" id="MobiDB-lite"/>
    </source>
</evidence>